<organism evidence="2 3">
    <name type="scientific">Cladosporium halotolerans</name>
    <dbReference type="NCBI Taxonomy" id="1052096"/>
    <lineage>
        <taxon>Eukaryota</taxon>
        <taxon>Fungi</taxon>
        <taxon>Dikarya</taxon>
        <taxon>Ascomycota</taxon>
        <taxon>Pezizomycotina</taxon>
        <taxon>Dothideomycetes</taxon>
        <taxon>Dothideomycetidae</taxon>
        <taxon>Cladosporiales</taxon>
        <taxon>Cladosporiaceae</taxon>
        <taxon>Cladosporium</taxon>
    </lineage>
</organism>
<dbReference type="EMBL" id="JAAQHG020000034">
    <property type="protein sequence ID" value="KAL1583535.1"/>
    <property type="molecule type" value="Genomic_DNA"/>
</dbReference>
<dbReference type="AlphaFoldDB" id="A0AB34KIZ2"/>
<feature type="compositionally biased region" description="Basic and acidic residues" evidence="1">
    <location>
        <begin position="262"/>
        <end position="271"/>
    </location>
</feature>
<dbReference type="GeneID" id="96009081"/>
<sequence length="408" mass="44434">MHLPPTPEPRDLLPPLLACLPTTFVSPRPPPALLPLLAPVLRQRANFLVAGNASEDGWIRLLNWDATRAAKLRPVVDQLELEPHPVSGEIELDDLESIKYRRLDDETLQSRLDAAQFGLAPIYVWVENDEHGGTGPGWKLTELRALEDVEDGTAWFDTMAEANDASNTRSIAVPSTAAPTQPKSQQQQQPASQEDADDESDDDAYWAAYDQTPGPSQKPSPKPPTTTTSSAPEPPTANARDRSRSELEYFARYGSEVQPALDAHDPDETHPDLLGASTLPGSTQRPSQPTRPSDSDPDPRAPWEKALHPYGRPHAHDSAIATSTDLTHAIPAPRPISPTSSHSSVEQLESRAAEMSAAGHAETAVRQHIASEVKSLWRLAKGAGIARAEFERVVRLEVECLGIVEGEE</sequence>
<name>A0AB34KIZ2_9PEZI</name>
<feature type="region of interest" description="Disordered" evidence="1">
    <location>
        <begin position="256"/>
        <end position="359"/>
    </location>
</feature>
<feature type="compositionally biased region" description="Low complexity" evidence="1">
    <location>
        <begin position="205"/>
        <end position="215"/>
    </location>
</feature>
<keyword evidence="3" id="KW-1185">Reference proteome</keyword>
<evidence type="ECO:0000313" key="3">
    <source>
        <dbReference type="Proteomes" id="UP000803884"/>
    </source>
</evidence>
<feature type="compositionally biased region" description="Polar residues" evidence="1">
    <location>
        <begin position="337"/>
        <end position="347"/>
    </location>
</feature>
<feature type="region of interest" description="Disordered" evidence="1">
    <location>
        <begin position="173"/>
        <end position="243"/>
    </location>
</feature>
<accession>A0AB34KIZ2</accession>
<proteinExistence type="predicted"/>
<dbReference type="RefSeq" id="XP_069226642.1">
    <property type="nucleotide sequence ID" value="XM_069376243.1"/>
</dbReference>
<evidence type="ECO:0000313" key="2">
    <source>
        <dbReference type="EMBL" id="KAL1583535.1"/>
    </source>
</evidence>
<protein>
    <submittedName>
        <fullName evidence="2">Uncharacterized protein</fullName>
    </submittedName>
</protein>
<dbReference type="Proteomes" id="UP000803884">
    <property type="component" value="Unassembled WGS sequence"/>
</dbReference>
<gene>
    <name evidence="2" type="ORF">WHR41_07639</name>
</gene>
<evidence type="ECO:0000256" key="1">
    <source>
        <dbReference type="SAM" id="MobiDB-lite"/>
    </source>
</evidence>
<feature type="compositionally biased region" description="Basic and acidic residues" evidence="1">
    <location>
        <begin position="293"/>
        <end position="307"/>
    </location>
</feature>
<reference evidence="2 3" key="1">
    <citation type="journal article" date="2020" name="Microbiol. Resour. Announc.">
        <title>Draft Genome Sequence of a Cladosporium Species Isolated from the Mesophotic Ascidian Didemnum maculosum.</title>
        <authorList>
            <person name="Gioti A."/>
            <person name="Siaperas R."/>
            <person name="Nikolaivits E."/>
            <person name="Le Goff G."/>
            <person name="Ouazzani J."/>
            <person name="Kotoulas G."/>
            <person name="Topakas E."/>
        </authorList>
    </citation>
    <scope>NUCLEOTIDE SEQUENCE [LARGE SCALE GENOMIC DNA]</scope>
    <source>
        <strain evidence="2 3">TM138-S3</strain>
    </source>
</reference>
<feature type="compositionally biased region" description="Acidic residues" evidence="1">
    <location>
        <begin position="194"/>
        <end position="204"/>
    </location>
</feature>
<feature type="compositionally biased region" description="Low complexity" evidence="1">
    <location>
        <begin position="176"/>
        <end position="193"/>
    </location>
</feature>
<comment type="caution">
    <text evidence="2">The sequence shown here is derived from an EMBL/GenBank/DDBJ whole genome shotgun (WGS) entry which is preliminary data.</text>
</comment>